<name>A0A5B8VTC8_9BACT</name>
<dbReference type="RefSeq" id="WP_146787001.1">
    <property type="nucleotide sequence ID" value="NZ_CP042434.1"/>
</dbReference>
<dbReference type="EMBL" id="CP042434">
    <property type="protein sequence ID" value="QEC73835.1"/>
    <property type="molecule type" value="Genomic_DNA"/>
</dbReference>
<sequence>MNEGQQANFDEAILLASNHMANLRDFDYFIDVHRSRFSGIRPLPLRKKIGNEWQMIDPEIRVSKTRI</sequence>
<dbReference type="AlphaFoldDB" id="A0A5B8VTC8"/>
<protein>
    <submittedName>
        <fullName evidence="1">Uncharacterized protein</fullName>
    </submittedName>
</protein>
<keyword evidence="2" id="KW-1185">Reference proteome</keyword>
<gene>
    <name evidence="1" type="ORF">FSB73_21390</name>
</gene>
<dbReference type="Proteomes" id="UP000321291">
    <property type="component" value="Chromosome"/>
</dbReference>
<dbReference type="KEGG" id="agi:FSB73_21390"/>
<accession>A0A5B8VTC8</accession>
<organism evidence="1 2">
    <name type="scientific">Arachidicoccus ginsenosidivorans</name>
    <dbReference type="NCBI Taxonomy" id="496057"/>
    <lineage>
        <taxon>Bacteria</taxon>
        <taxon>Pseudomonadati</taxon>
        <taxon>Bacteroidota</taxon>
        <taxon>Chitinophagia</taxon>
        <taxon>Chitinophagales</taxon>
        <taxon>Chitinophagaceae</taxon>
        <taxon>Arachidicoccus</taxon>
    </lineage>
</organism>
<evidence type="ECO:0000313" key="1">
    <source>
        <dbReference type="EMBL" id="QEC73835.1"/>
    </source>
</evidence>
<evidence type="ECO:0000313" key="2">
    <source>
        <dbReference type="Proteomes" id="UP000321291"/>
    </source>
</evidence>
<reference evidence="1 2" key="1">
    <citation type="journal article" date="2017" name="Int. J. Syst. Evol. Microbiol.">
        <title>Arachidicoccus ginsenosidivorans sp. nov., with ginsenoside-converting activity isolated from ginseng cultivating soil.</title>
        <authorList>
            <person name="Siddiqi M.Z."/>
            <person name="Aslam Z."/>
            <person name="Im W.T."/>
        </authorList>
    </citation>
    <scope>NUCLEOTIDE SEQUENCE [LARGE SCALE GENOMIC DNA]</scope>
    <source>
        <strain evidence="1 2">Gsoil 809</strain>
    </source>
</reference>
<proteinExistence type="predicted"/>